<keyword evidence="8" id="KW-0238">DNA-binding</keyword>
<sequence length="1112" mass="127584">MRFRFVAGEARSGKTYAIQEEIIARSMEDPDRKLIYIVPEQATLQVQRQLLDKHPRHGILNVEILSFNRLAHRVFQETGGPSCDILDDVGKSMVLYKLAMDCQEQLSYYQNSIRQKGFIGQLKIMITEMIQYRIQVEDLEAVRSGLSPDSALYHKLGDIIAIWRQFVSYTEAHTAASEKILDFLAERIGESEFLNHASLYFDDFYGFTPQQYTVIAALLRKVDEVWMALTMSKREYMGLTPGMSWRDLDSGLFYETLKTYLKLEEQLRTAHIPYRIQWCSRDEANPIRHLAGQLFRIPPAPWPEPADCITLYQASTDGDEADWICRQILHLVREEGYSYGDISVVAGDLEGCRHLLTRRLEQYGIPAFIDTKADTQANPFIQMLQFLFGMVNTGFSYETVFGFFKTGLTPLSLQEIDYLENCALAQGWRGWPKYKTELSALLETEDGESNFLNAFISFVEGMRGAGQTVGERVERLWVFMEALSMETILEEQAGRFHEHGAFLKEIEYRQIYEQFQKILQTLDAVLGDRTVSATDFANLLEVGFAQCHIGLLPPTLDQLLVGDVSRSRFPEVKVLFIAGFTDNNFPKMQEENGLLTQEERAQAEHMIEMVPTMQNRVFEQQFLLYTLMAKPSDRLYISYGQSDSAGKSRRPSALWTRIGKIFPHGLGSTSEESDVTLPEPYLAKGEWMTHNAKGAAARRWYRRHGFQERLRKLRCAPLEKTPQEHLEQEEMRALLDMGNRMFSITQMERYARCPFSYYLRYGLTLKERPILQVRPLDDGNVLHEILEEAGEWFAKLWDQGATPESSADMVEDLIAKREAEYGAYQSSSRYRYYWSKLKRTAQRAVHIMQEQLKAGKFQPKFFEWTFGAGSGRSARPVEIPLDTGETLRLQGKIDRVDILQEEEKCYVRVIDYKSGNTKFAESDIYAGIGLQLPVYLEAAQEAVEQSTGKEAVPAGIFYFHLTPEYVKGQEIKTPQELADAILKTGRLEGLLLEDPALAQKMDGDIAASSKILPVRLKADGSFYKDAPVASQEEFHILEEFVRKKLKTMGESIASGNIEVSPLRQSNREQTACEYCEYKGVCRFEPKSSPDRYRPLEAVTREEFWERIKREVT</sequence>
<evidence type="ECO:0000256" key="4">
    <source>
        <dbReference type="ARBA" id="ARBA00022801"/>
    </source>
</evidence>
<dbReference type="AlphaFoldDB" id="A0A926DU10"/>
<keyword evidence="4" id="KW-0378">Hydrolase</keyword>
<dbReference type="PANTHER" id="PTHR30591">
    <property type="entry name" value="RECBCD ENZYME SUBUNIT RECC"/>
    <property type="match status" value="1"/>
</dbReference>
<keyword evidence="5" id="KW-0347">Helicase</keyword>
<protein>
    <submittedName>
        <fullName evidence="12">PD-(D/E)XK nuclease family protein</fullName>
    </submittedName>
</protein>
<comment type="caution">
    <text evidence="12">The sequence shown here is derived from an EMBL/GenBank/DDBJ whole genome shotgun (WGS) entry which is preliminary data.</text>
</comment>
<proteinExistence type="predicted"/>
<keyword evidence="2" id="KW-0547">Nucleotide-binding</keyword>
<keyword evidence="9" id="KW-0234">DNA repair</keyword>
<dbReference type="GO" id="GO:0004527">
    <property type="term" value="F:exonuclease activity"/>
    <property type="evidence" value="ECO:0007669"/>
    <property type="project" value="UniProtKB-KW"/>
</dbReference>
<dbReference type="InterPro" id="IPR038726">
    <property type="entry name" value="PDDEXK_AddAB-type"/>
</dbReference>
<dbReference type="EMBL" id="JACRSQ010000012">
    <property type="protein sequence ID" value="MBC8543777.1"/>
    <property type="molecule type" value="Genomic_DNA"/>
</dbReference>
<dbReference type="GO" id="GO:0003677">
    <property type="term" value="F:DNA binding"/>
    <property type="evidence" value="ECO:0007669"/>
    <property type="project" value="UniProtKB-KW"/>
</dbReference>
<evidence type="ECO:0000256" key="9">
    <source>
        <dbReference type="ARBA" id="ARBA00023204"/>
    </source>
</evidence>
<dbReference type="RefSeq" id="WP_177715639.1">
    <property type="nucleotide sequence ID" value="NZ_JACRSQ010000012.1"/>
</dbReference>
<dbReference type="InterPro" id="IPR027417">
    <property type="entry name" value="P-loop_NTPase"/>
</dbReference>
<dbReference type="GO" id="GO:0005524">
    <property type="term" value="F:ATP binding"/>
    <property type="evidence" value="ECO:0007669"/>
    <property type="project" value="UniProtKB-KW"/>
</dbReference>
<evidence type="ECO:0000256" key="8">
    <source>
        <dbReference type="ARBA" id="ARBA00023125"/>
    </source>
</evidence>
<evidence type="ECO:0000256" key="3">
    <source>
        <dbReference type="ARBA" id="ARBA00022763"/>
    </source>
</evidence>
<evidence type="ECO:0000259" key="11">
    <source>
        <dbReference type="Pfam" id="PF21445"/>
    </source>
</evidence>
<reference evidence="12" key="1">
    <citation type="submission" date="2020-08" db="EMBL/GenBank/DDBJ databases">
        <title>Genome public.</title>
        <authorList>
            <person name="Liu C."/>
            <person name="Sun Q."/>
        </authorList>
    </citation>
    <scope>NUCLEOTIDE SEQUENCE</scope>
    <source>
        <strain evidence="12">NSJ-32</strain>
    </source>
</reference>
<dbReference type="GO" id="GO:0006281">
    <property type="term" value="P:DNA repair"/>
    <property type="evidence" value="ECO:0007669"/>
    <property type="project" value="UniProtKB-KW"/>
</dbReference>
<dbReference type="PANTHER" id="PTHR30591:SF1">
    <property type="entry name" value="RECBCD ENZYME SUBUNIT RECC"/>
    <property type="match status" value="1"/>
</dbReference>
<dbReference type="Pfam" id="PF21445">
    <property type="entry name" value="ADDB_N"/>
    <property type="match status" value="1"/>
</dbReference>
<dbReference type="Pfam" id="PF12705">
    <property type="entry name" value="PDDEXK_1"/>
    <property type="match status" value="1"/>
</dbReference>
<keyword evidence="13" id="KW-1185">Reference proteome</keyword>
<evidence type="ECO:0000313" key="12">
    <source>
        <dbReference type="EMBL" id="MBC8543777.1"/>
    </source>
</evidence>
<keyword evidence="7" id="KW-0067">ATP-binding</keyword>
<gene>
    <name evidence="12" type="ORF">H8730_09480</name>
</gene>
<keyword evidence="1" id="KW-0540">Nuclease</keyword>
<keyword evidence="6" id="KW-0269">Exonuclease</keyword>
<keyword evidence="3" id="KW-0227">DNA damage</keyword>
<feature type="domain" description="ATP-dependent helicase/deoxyribonuclease subunit B N-terminal" evidence="11">
    <location>
        <begin position="5"/>
        <end position="277"/>
    </location>
</feature>
<dbReference type="InterPro" id="IPR011604">
    <property type="entry name" value="PDDEXK-like_dom_sf"/>
</dbReference>
<evidence type="ECO:0000256" key="2">
    <source>
        <dbReference type="ARBA" id="ARBA00022741"/>
    </source>
</evidence>
<dbReference type="Proteomes" id="UP000657006">
    <property type="component" value="Unassembled WGS sequence"/>
</dbReference>
<feature type="domain" description="PD-(D/E)XK endonuclease-like" evidence="10">
    <location>
        <begin position="742"/>
        <end position="1082"/>
    </location>
</feature>
<dbReference type="InterPro" id="IPR049035">
    <property type="entry name" value="ADDB_N"/>
</dbReference>
<evidence type="ECO:0000256" key="6">
    <source>
        <dbReference type="ARBA" id="ARBA00022839"/>
    </source>
</evidence>
<dbReference type="Gene3D" id="3.40.50.300">
    <property type="entry name" value="P-loop containing nucleotide triphosphate hydrolases"/>
    <property type="match status" value="3"/>
</dbReference>
<evidence type="ECO:0000256" key="5">
    <source>
        <dbReference type="ARBA" id="ARBA00022806"/>
    </source>
</evidence>
<evidence type="ECO:0000256" key="7">
    <source>
        <dbReference type="ARBA" id="ARBA00022840"/>
    </source>
</evidence>
<name>A0A926DU10_9FIRM</name>
<evidence type="ECO:0000259" key="10">
    <source>
        <dbReference type="Pfam" id="PF12705"/>
    </source>
</evidence>
<dbReference type="SUPFAM" id="SSF52540">
    <property type="entry name" value="P-loop containing nucleoside triphosphate hydrolases"/>
    <property type="match status" value="1"/>
</dbReference>
<organism evidence="12 13">
    <name type="scientific">Bianquea renquensis</name>
    <dbReference type="NCBI Taxonomy" id="2763661"/>
    <lineage>
        <taxon>Bacteria</taxon>
        <taxon>Bacillati</taxon>
        <taxon>Bacillota</taxon>
        <taxon>Clostridia</taxon>
        <taxon>Eubacteriales</taxon>
        <taxon>Bianqueaceae</taxon>
        <taxon>Bianquea</taxon>
    </lineage>
</organism>
<evidence type="ECO:0000313" key="13">
    <source>
        <dbReference type="Proteomes" id="UP000657006"/>
    </source>
</evidence>
<dbReference type="GO" id="GO:0006310">
    <property type="term" value="P:DNA recombination"/>
    <property type="evidence" value="ECO:0007669"/>
    <property type="project" value="TreeGrafter"/>
</dbReference>
<dbReference type="Gene3D" id="3.90.320.10">
    <property type="match status" value="1"/>
</dbReference>
<dbReference type="GO" id="GO:0004386">
    <property type="term" value="F:helicase activity"/>
    <property type="evidence" value="ECO:0007669"/>
    <property type="project" value="UniProtKB-KW"/>
</dbReference>
<accession>A0A926DU10</accession>
<evidence type="ECO:0000256" key="1">
    <source>
        <dbReference type="ARBA" id="ARBA00022722"/>
    </source>
</evidence>